<dbReference type="Pfam" id="PF03176">
    <property type="entry name" value="MMPL"/>
    <property type="match status" value="2"/>
</dbReference>
<name>A0A2N3I994_9BACT</name>
<dbReference type="RefSeq" id="WP_101359511.1">
    <property type="nucleotide sequence ID" value="NZ_NKXO01000041.1"/>
</dbReference>
<keyword evidence="3 6" id="KW-0812">Transmembrane</keyword>
<feature type="transmembrane region" description="Helical" evidence="6">
    <location>
        <begin position="232"/>
        <end position="251"/>
    </location>
</feature>
<dbReference type="SUPFAM" id="SSF82866">
    <property type="entry name" value="Multidrug efflux transporter AcrB transmembrane domain"/>
    <property type="match status" value="2"/>
</dbReference>
<feature type="transmembrane region" description="Helical" evidence="6">
    <location>
        <begin position="676"/>
        <end position="698"/>
    </location>
</feature>
<evidence type="ECO:0000256" key="6">
    <source>
        <dbReference type="SAM" id="Phobius"/>
    </source>
</evidence>
<sequence length="795" mass="90191">MQAFFKRFIRLRTYWGIFVEHILRFRLPILISLILLTSLMGYWGSKVTMKYEFAPVIPKDDPDMVNFRNFKKTFGEDGNVFIIGFNDKRIYQLPYFQKYYLLCEKLGKIEGVRQVLSMAVLKEILKDDSTKTFYSRPIFARMPQSQTELDSGLAKIRSIKLYEGQIFNKHNNATILGITIEKSYLNSAKRLKLTPQIIALAETFEKETGIKVHFGGLPYVRSITTGKVKDELQLFLAASIIVTSLVILFFFRSWQPLVVTLSVITCAVLWALGIMYLFGYQITGLTGLLPPLLIVIAVPNCVYLINKYQQEYLKIQNQREAILKMLKELGLVTIIANLTTAAGFAVFAFGNVDLLSEFGKVMSLSILATFFISITLVPIIYSFLPAPSIKTTKHLEVRYIKSFLNFLVKVALKHKKWVYAINFLIIVLGLWGMSMLRPLAYLVDDLPESSGVRSDLRFFEQNFKGIMPLEVVIDTKKPKGLRKRGVLAKADSLETELTKLKEIGKPLSILSYLKSANQVYFNGDTNFYALPDSRNWIFFQQYVRRRPDGADNLSQFFVDSLEQKMRISFKAADMGSIRVRELLETKIYPTIDKIFGKNNVEVQVTGSVPIFAKSNRYLIDNLMSSILIAICLVALANSLIFTNLRLIIISLIPNIIPMIATAGMMGFLGIPLKPSTMILFSIVLGIAIDDTIHFLAHYRMQLDKDPDHIHAIITTLKETGFSMIYTSIVLIAGFGIFTLSEFQGTISLGLLSATTLFVAMLTNLTVLPALVMNFDQQKQKKTDEDYIQESDHEVE</sequence>
<feature type="domain" description="SSD" evidence="7">
    <location>
        <begin position="258"/>
        <end position="383"/>
    </location>
</feature>
<feature type="transmembrane region" description="Helical" evidence="6">
    <location>
        <begin position="417"/>
        <end position="436"/>
    </location>
</feature>
<dbReference type="Gene3D" id="1.20.1640.10">
    <property type="entry name" value="Multidrug efflux transporter AcrB transmembrane domain"/>
    <property type="match status" value="2"/>
</dbReference>
<comment type="subcellular location">
    <subcellularLocation>
        <location evidence="1">Cell membrane</location>
        <topology evidence="1">Multi-pass membrane protein</topology>
    </subcellularLocation>
</comment>
<feature type="transmembrane region" description="Helical" evidence="6">
    <location>
        <begin position="622"/>
        <end position="641"/>
    </location>
</feature>
<feature type="domain" description="SSD" evidence="7">
    <location>
        <begin position="646"/>
        <end position="773"/>
    </location>
</feature>
<dbReference type="InterPro" id="IPR004869">
    <property type="entry name" value="MMPL_dom"/>
</dbReference>
<feature type="transmembrane region" description="Helical" evidence="6">
    <location>
        <begin position="258"/>
        <end position="282"/>
    </location>
</feature>
<reference evidence="8 9" key="1">
    <citation type="submission" date="2017-06" db="EMBL/GenBank/DDBJ databases">
        <title>Raineya orbicola gen. nov., sp. nov. a slightly thermophilic bacterium of the phylum Bacteroidetes and the description of Raineyaceae fam. nov.</title>
        <authorList>
            <person name="Albuquerque L."/>
            <person name="Polonia A.R.M."/>
            <person name="Barroso C."/>
            <person name="Froufe H.J.C."/>
            <person name="Lage O."/>
            <person name="Lobo-Da-Cunha A."/>
            <person name="Egas C."/>
            <person name="Da Costa M.S."/>
        </authorList>
    </citation>
    <scope>NUCLEOTIDE SEQUENCE [LARGE SCALE GENOMIC DNA]</scope>
    <source>
        <strain evidence="8 9">SPSPC-11</strain>
    </source>
</reference>
<evidence type="ECO:0000256" key="2">
    <source>
        <dbReference type="ARBA" id="ARBA00022475"/>
    </source>
</evidence>
<feature type="transmembrane region" description="Helical" evidence="6">
    <location>
        <begin position="361"/>
        <end position="384"/>
    </location>
</feature>
<keyword evidence="9" id="KW-1185">Reference proteome</keyword>
<keyword evidence="4 6" id="KW-1133">Transmembrane helix</keyword>
<proteinExistence type="predicted"/>
<gene>
    <name evidence="8" type="ORF">Rain11_2248</name>
</gene>
<feature type="transmembrane region" description="Helical" evidence="6">
    <location>
        <begin position="288"/>
        <end position="308"/>
    </location>
</feature>
<feature type="transmembrane region" description="Helical" evidence="6">
    <location>
        <begin position="21"/>
        <end position="43"/>
    </location>
</feature>
<evidence type="ECO:0000256" key="5">
    <source>
        <dbReference type="ARBA" id="ARBA00023136"/>
    </source>
</evidence>
<dbReference type="InterPro" id="IPR000731">
    <property type="entry name" value="SSD"/>
</dbReference>
<feature type="transmembrane region" description="Helical" evidence="6">
    <location>
        <begin position="329"/>
        <end position="349"/>
    </location>
</feature>
<organism evidence="8 9">
    <name type="scientific">Raineya orbicola</name>
    <dbReference type="NCBI Taxonomy" id="2016530"/>
    <lineage>
        <taxon>Bacteria</taxon>
        <taxon>Pseudomonadati</taxon>
        <taxon>Bacteroidota</taxon>
        <taxon>Cytophagia</taxon>
        <taxon>Cytophagales</taxon>
        <taxon>Raineyaceae</taxon>
        <taxon>Raineya</taxon>
    </lineage>
</organism>
<keyword evidence="5 6" id="KW-0472">Membrane</keyword>
<accession>A0A2N3I994</accession>
<protein>
    <submittedName>
        <fullName evidence="8">Putative exporter of the RND superfamily</fullName>
    </submittedName>
</protein>
<dbReference type="Proteomes" id="UP000233387">
    <property type="component" value="Unassembled WGS sequence"/>
</dbReference>
<keyword evidence="2" id="KW-1003">Cell membrane</keyword>
<evidence type="ECO:0000313" key="9">
    <source>
        <dbReference type="Proteomes" id="UP000233387"/>
    </source>
</evidence>
<dbReference type="AlphaFoldDB" id="A0A2N3I994"/>
<dbReference type="GO" id="GO:0005886">
    <property type="term" value="C:plasma membrane"/>
    <property type="evidence" value="ECO:0007669"/>
    <property type="project" value="UniProtKB-SubCell"/>
</dbReference>
<comment type="caution">
    <text evidence="8">The sequence shown here is derived from an EMBL/GenBank/DDBJ whole genome shotgun (WGS) entry which is preliminary data.</text>
</comment>
<dbReference type="InterPro" id="IPR050545">
    <property type="entry name" value="Mycobact_MmpL"/>
</dbReference>
<feature type="transmembrane region" description="Helical" evidence="6">
    <location>
        <begin position="648"/>
        <end position="670"/>
    </location>
</feature>
<evidence type="ECO:0000256" key="3">
    <source>
        <dbReference type="ARBA" id="ARBA00022692"/>
    </source>
</evidence>
<dbReference type="PANTHER" id="PTHR33406">
    <property type="entry name" value="MEMBRANE PROTEIN MJ1562-RELATED"/>
    <property type="match status" value="1"/>
</dbReference>
<feature type="transmembrane region" description="Helical" evidence="6">
    <location>
        <begin position="719"/>
        <end position="740"/>
    </location>
</feature>
<evidence type="ECO:0000313" key="8">
    <source>
        <dbReference type="EMBL" id="PKQ66860.1"/>
    </source>
</evidence>
<evidence type="ECO:0000256" key="4">
    <source>
        <dbReference type="ARBA" id="ARBA00022989"/>
    </source>
</evidence>
<evidence type="ECO:0000259" key="7">
    <source>
        <dbReference type="PROSITE" id="PS50156"/>
    </source>
</evidence>
<dbReference type="PROSITE" id="PS50156">
    <property type="entry name" value="SSD"/>
    <property type="match status" value="2"/>
</dbReference>
<dbReference type="EMBL" id="NKXO01000041">
    <property type="protein sequence ID" value="PKQ66860.1"/>
    <property type="molecule type" value="Genomic_DNA"/>
</dbReference>
<dbReference type="PANTHER" id="PTHR33406:SF12">
    <property type="entry name" value="BLR2997 PROTEIN"/>
    <property type="match status" value="1"/>
</dbReference>
<evidence type="ECO:0000256" key="1">
    <source>
        <dbReference type="ARBA" id="ARBA00004651"/>
    </source>
</evidence>
<feature type="transmembrane region" description="Helical" evidence="6">
    <location>
        <begin position="746"/>
        <end position="771"/>
    </location>
</feature>
<dbReference type="OrthoDB" id="9805018at2"/>